<dbReference type="EMBL" id="CP039396">
    <property type="protein sequence ID" value="QCD42190.1"/>
    <property type="molecule type" value="Genomic_DNA"/>
</dbReference>
<dbReference type="GO" id="GO:0008408">
    <property type="term" value="F:3'-5' exonuclease activity"/>
    <property type="evidence" value="ECO:0007669"/>
    <property type="project" value="TreeGrafter"/>
</dbReference>
<dbReference type="SUPFAM" id="SSF53098">
    <property type="entry name" value="Ribonuclease H-like"/>
    <property type="match status" value="1"/>
</dbReference>
<name>A0A4P7W431_9BACT</name>
<keyword evidence="2" id="KW-0378">Hydrolase</keyword>
<dbReference type="Pfam" id="PF00533">
    <property type="entry name" value="BRCT"/>
    <property type="match status" value="1"/>
</dbReference>
<gene>
    <name evidence="2" type="ORF">E7747_07825</name>
</gene>
<dbReference type="InterPro" id="IPR036397">
    <property type="entry name" value="RNaseH_sf"/>
</dbReference>
<dbReference type="KEGG" id="ddb:E7747_07825"/>
<dbReference type="Proteomes" id="UP000297149">
    <property type="component" value="Chromosome"/>
</dbReference>
<dbReference type="GO" id="GO:0003676">
    <property type="term" value="F:nucleic acid binding"/>
    <property type="evidence" value="ECO:0007669"/>
    <property type="project" value="InterPro"/>
</dbReference>
<dbReference type="GO" id="GO:0005829">
    <property type="term" value="C:cytosol"/>
    <property type="evidence" value="ECO:0007669"/>
    <property type="project" value="TreeGrafter"/>
</dbReference>
<dbReference type="InterPro" id="IPR012337">
    <property type="entry name" value="RNaseH-like_sf"/>
</dbReference>
<dbReference type="PANTHER" id="PTHR30231:SF42">
    <property type="entry name" value="EXONUCLEASE"/>
    <property type="match status" value="1"/>
</dbReference>
<accession>A0A4P7W431</accession>
<keyword evidence="2" id="KW-0269">Exonuclease</keyword>
<dbReference type="InterPro" id="IPR001357">
    <property type="entry name" value="BRCT_dom"/>
</dbReference>
<dbReference type="Pfam" id="PF00929">
    <property type="entry name" value="RNase_T"/>
    <property type="match status" value="1"/>
</dbReference>
<keyword evidence="2" id="KW-0540">Nuclease</keyword>
<feature type="domain" description="BRCT" evidence="1">
    <location>
        <begin position="199"/>
        <end position="283"/>
    </location>
</feature>
<protein>
    <submittedName>
        <fullName evidence="2">Exonuclease</fullName>
    </submittedName>
</protein>
<dbReference type="GO" id="GO:0006259">
    <property type="term" value="P:DNA metabolic process"/>
    <property type="evidence" value="ECO:0007669"/>
    <property type="project" value="UniProtKB-ARBA"/>
</dbReference>
<dbReference type="Gene3D" id="3.30.420.10">
    <property type="entry name" value="Ribonuclease H-like superfamily/Ribonuclease H"/>
    <property type="match status" value="1"/>
</dbReference>
<organism evidence="2 3">
    <name type="scientific">Duncaniella dubosii</name>
    <dbReference type="NCBI Taxonomy" id="2518971"/>
    <lineage>
        <taxon>Bacteria</taxon>
        <taxon>Pseudomonadati</taxon>
        <taxon>Bacteroidota</taxon>
        <taxon>Bacteroidia</taxon>
        <taxon>Bacteroidales</taxon>
        <taxon>Muribaculaceae</taxon>
        <taxon>Duncaniella</taxon>
    </lineage>
</organism>
<keyword evidence="3" id="KW-1185">Reference proteome</keyword>
<sequence length="283" mass="31408">MLKLHSFTALDFETFTAERSSACAIGLVKVVAGHIVQKFYSMINPIPDHRDKDNSAVNGITREMVAVAPTFQELWPTIKKIIGNDVLVCHNAEFDSSVWDEQMNRYCCVTDPSKFRFFCTYQMTGLSLEDACAKHNIEMGCHHDALDDALACAKIMLAENGSMQTSTFKGGITAARAQMKAKKYERNTLDAIDDSLIENKDTPFFHARTVITGIFSAYPNRDELGKILQALGADINTSISRKTNIVIVGSGAGPSKLRKIEELRTDGFDIRVIYEPELLSILS</sequence>
<evidence type="ECO:0000313" key="2">
    <source>
        <dbReference type="EMBL" id="QCD42190.1"/>
    </source>
</evidence>
<dbReference type="InterPro" id="IPR036420">
    <property type="entry name" value="BRCT_dom_sf"/>
</dbReference>
<dbReference type="Gene3D" id="3.40.50.10190">
    <property type="entry name" value="BRCT domain"/>
    <property type="match status" value="1"/>
</dbReference>
<proteinExistence type="predicted"/>
<evidence type="ECO:0000313" key="3">
    <source>
        <dbReference type="Proteomes" id="UP000297149"/>
    </source>
</evidence>
<dbReference type="SUPFAM" id="SSF52113">
    <property type="entry name" value="BRCT domain"/>
    <property type="match status" value="1"/>
</dbReference>
<dbReference type="RefSeq" id="WP_136415216.1">
    <property type="nucleotide sequence ID" value="NZ_CAXHQF010000003.1"/>
</dbReference>
<evidence type="ECO:0000259" key="1">
    <source>
        <dbReference type="PROSITE" id="PS50172"/>
    </source>
</evidence>
<dbReference type="PROSITE" id="PS50172">
    <property type="entry name" value="BRCT"/>
    <property type="match status" value="1"/>
</dbReference>
<dbReference type="PANTHER" id="PTHR30231">
    <property type="entry name" value="DNA POLYMERASE III SUBUNIT EPSILON"/>
    <property type="match status" value="1"/>
</dbReference>
<reference evidence="3" key="1">
    <citation type="submission" date="2019-02" db="EMBL/GenBank/DDBJ databases">
        <title>Isolation and identification of novel species under the genus Muribaculum.</title>
        <authorList>
            <person name="Miyake S."/>
            <person name="Ding Y."/>
            <person name="Low A."/>
            <person name="Soh M."/>
            <person name="Seedorf H."/>
        </authorList>
    </citation>
    <scope>NUCLEOTIDE SEQUENCE [LARGE SCALE GENOMIC DNA]</scope>
    <source>
        <strain evidence="3">H5</strain>
    </source>
</reference>
<dbReference type="InterPro" id="IPR013520">
    <property type="entry name" value="Ribonucl_H"/>
</dbReference>
<dbReference type="AlphaFoldDB" id="A0A4P7W431"/>
<dbReference type="SMART" id="SM00479">
    <property type="entry name" value="EXOIII"/>
    <property type="match status" value="1"/>
</dbReference>
<dbReference type="CDD" id="cd17748">
    <property type="entry name" value="BRCT_DNA_ligase_like"/>
    <property type="match status" value="1"/>
</dbReference>